<keyword evidence="2" id="KW-1185">Reference proteome</keyword>
<accession>A0A177ATE2</accession>
<dbReference type="EMBL" id="LWCA01001368">
    <property type="protein sequence ID" value="OAF65269.1"/>
    <property type="molecule type" value="Genomic_DNA"/>
</dbReference>
<proteinExistence type="predicted"/>
<sequence length="86" mass="10374">MNVILRKISNSTLVPNVKLEMNLICSSRFFERNSFITNLHNKKMIGKPRQSSRHISNRLKFSQENMTQWWLRILLYDNRNKSFTMQ</sequence>
<dbReference type="Proteomes" id="UP000078046">
    <property type="component" value="Unassembled WGS sequence"/>
</dbReference>
<organism evidence="1 2">
    <name type="scientific">Intoshia linei</name>
    <dbReference type="NCBI Taxonomy" id="1819745"/>
    <lineage>
        <taxon>Eukaryota</taxon>
        <taxon>Metazoa</taxon>
        <taxon>Spiralia</taxon>
        <taxon>Lophotrochozoa</taxon>
        <taxon>Mesozoa</taxon>
        <taxon>Orthonectida</taxon>
        <taxon>Rhopaluridae</taxon>
        <taxon>Intoshia</taxon>
    </lineage>
</organism>
<name>A0A177ATE2_9BILA</name>
<comment type="caution">
    <text evidence="1">The sequence shown here is derived from an EMBL/GenBank/DDBJ whole genome shotgun (WGS) entry which is preliminary data.</text>
</comment>
<dbReference type="AlphaFoldDB" id="A0A177ATE2"/>
<gene>
    <name evidence="1" type="ORF">A3Q56_07024</name>
</gene>
<reference evidence="1 2" key="1">
    <citation type="submission" date="2016-04" db="EMBL/GenBank/DDBJ databases">
        <title>The genome of Intoshia linei affirms orthonectids as highly simplified spiralians.</title>
        <authorList>
            <person name="Mikhailov K.V."/>
            <person name="Slusarev G.S."/>
            <person name="Nikitin M.A."/>
            <person name="Logacheva M.D."/>
            <person name="Penin A."/>
            <person name="Aleoshin V."/>
            <person name="Panchin Y.V."/>
        </authorList>
    </citation>
    <scope>NUCLEOTIDE SEQUENCE [LARGE SCALE GENOMIC DNA]</scope>
    <source>
        <strain evidence="1">Intl2013</strain>
        <tissue evidence="1">Whole animal</tissue>
    </source>
</reference>
<protein>
    <submittedName>
        <fullName evidence="1">Uncharacterized protein</fullName>
    </submittedName>
</protein>
<evidence type="ECO:0000313" key="1">
    <source>
        <dbReference type="EMBL" id="OAF65269.1"/>
    </source>
</evidence>
<evidence type="ECO:0000313" key="2">
    <source>
        <dbReference type="Proteomes" id="UP000078046"/>
    </source>
</evidence>